<reference evidence="1 2" key="1">
    <citation type="journal article" date="2014" name="Nature">
        <title>An environmental bacterial taxon with a large and distinct metabolic repertoire.</title>
        <authorList>
            <person name="Wilson M.C."/>
            <person name="Mori T."/>
            <person name="Ruckert C."/>
            <person name="Uria A.R."/>
            <person name="Helf M.J."/>
            <person name="Takada K."/>
            <person name="Gernert C."/>
            <person name="Steffens U.A."/>
            <person name="Heycke N."/>
            <person name="Schmitt S."/>
            <person name="Rinke C."/>
            <person name="Helfrich E.J."/>
            <person name="Brachmann A.O."/>
            <person name="Gurgui C."/>
            <person name="Wakimoto T."/>
            <person name="Kracht M."/>
            <person name="Crusemann M."/>
            <person name="Hentschel U."/>
            <person name="Abe I."/>
            <person name="Matsunaga S."/>
            <person name="Kalinowski J."/>
            <person name="Takeyama H."/>
            <person name="Piel J."/>
        </authorList>
    </citation>
    <scope>NUCLEOTIDE SEQUENCE [LARGE SCALE GENOMIC DNA]</scope>
    <source>
        <strain evidence="2">TSY2</strain>
    </source>
</reference>
<proteinExistence type="predicted"/>
<organism evidence="1 2">
    <name type="scientific">Candidatus Entotheonella gemina</name>
    <dbReference type="NCBI Taxonomy" id="1429439"/>
    <lineage>
        <taxon>Bacteria</taxon>
        <taxon>Pseudomonadati</taxon>
        <taxon>Nitrospinota/Tectimicrobiota group</taxon>
        <taxon>Candidatus Tectimicrobiota</taxon>
        <taxon>Candidatus Entotheonellia</taxon>
        <taxon>Candidatus Entotheonellales</taxon>
        <taxon>Candidatus Entotheonellaceae</taxon>
        <taxon>Candidatus Entotheonella</taxon>
    </lineage>
</organism>
<dbReference type="AlphaFoldDB" id="W4LWI9"/>
<accession>W4LWI9</accession>
<protein>
    <submittedName>
        <fullName evidence="1">Uncharacterized protein</fullName>
    </submittedName>
</protein>
<dbReference type="EMBL" id="AZHX01001550">
    <property type="protein sequence ID" value="ETX02258.1"/>
    <property type="molecule type" value="Genomic_DNA"/>
</dbReference>
<keyword evidence="2" id="KW-1185">Reference proteome</keyword>
<dbReference type="HOGENOM" id="CLU_3286595_0_0_7"/>
<evidence type="ECO:0000313" key="2">
    <source>
        <dbReference type="Proteomes" id="UP000019140"/>
    </source>
</evidence>
<sequence length="40" mass="4391">MRVGRRAVAAEHRAGLRVRVRTDHVRAGEAEDRANHGAEG</sequence>
<comment type="caution">
    <text evidence="1">The sequence shown here is derived from an EMBL/GenBank/DDBJ whole genome shotgun (WGS) entry which is preliminary data.</text>
</comment>
<dbReference type="Proteomes" id="UP000019140">
    <property type="component" value="Unassembled WGS sequence"/>
</dbReference>
<evidence type="ECO:0000313" key="1">
    <source>
        <dbReference type="EMBL" id="ETX02258.1"/>
    </source>
</evidence>
<name>W4LWI9_9BACT</name>
<gene>
    <name evidence="1" type="ORF">ETSY2_35895</name>
</gene>